<dbReference type="PANTHER" id="PTHR21686:SF12">
    <property type="entry name" value="DEOXYNUCLEOTIDYLTRANSFERASE TERMINAL-INTERACTING PROTEIN 2"/>
    <property type="match status" value="1"/>
</dbReference>
<keyword evidence="6" id="KW-1185">Reference proteome</keyword>
<dbReference type="GeneID" id="70252847"/>
<protein>
    <submittedName>
        <fullName evidence="5">Nucleolus protein required for cell viability</fullName>
    </submittedName>
</protein>
<dbReference type="PANTHER" id="PTHR21686">
    <property type="entry name" value="DEOXYNUCLEOTIDYLTRANSFERASE TERMINAL-INTERACTING PROTEIN 2"/>
    <property type="match status" value="1"/>
</dbReference>
<name>A0AAD4PSV8_9EURO</name>
<dbReference type="Pfam" id="PF08698">
    <property type="entry name" value="Fcf2"/>
    <property type="match status" value="1"/>
</dbReference>
<dbReference type="GO" id="GO:0005730">
    <property type="term" value="C:nucleolus"/>
    <property type="evidence" value="ECO:0007669"/>
    <property type="project" value="UniProtKB-SubCell"/>
</dbReference>
<accession>A0AAD4PSV8</accession>
<feature type="domain" description="Fcf2 pre-rRNA processing C-terminal" evidence="4">
    <location>
        <begin position="101"/>
        <end position="195"/>
    </location>
</feature>
<dbReference type="InterPro" id="IPR014810">
    <property type="entry name" value="Fcf2_C"/>
</dbReference>
<dbReference type="InterPro" id="IPR039883">
    <property type="entry name" value="Fcf2/DNTTIP2"/>
</dbReference>
<organism evidence="5 6">
    <name type="scientific">Talaromyces proteolyticus</name>
    <dbReference type="NCBI Taxonomy" id="1131652"/>
    <lineage>
        <taxon>Eukaryota</taxon>
        <taxon>Fungi</taxon>
        <taxon>Dikarya</taxon>
        <taxon>Ascomycota</taxon>
        <taxon>Pezizomycotina</taxon>
        <taxon>Eurotiomycetes</taxon>
        <taxon>Eurotiomycetidae</taxon>
        <taxon>Eurotiales</taxon>
        <taxon>Trichocomaceae</taxon>
        <taxon>Talaromyces</taxon>
        <taxon>Talaromyces sect. Bacilispori</taxon>
    </lineage>
</organism>
<evidence type="ECO:0000256" key="1">
    <source>
        <dbReference type="ARBA" id="ARBA00004604"/>
    </source>
</evidence>
<dbReference type="Proteomes" id="UP001201262">
    <property type="component" value="Unassembled WGS sequence"/>
</dbReference>
<dbReference type="EMBL" id="JAJTJA010000015">
    <property type="protein sequence ID" value="KAH8689713.1"/>
    <property type="molecule type" value="Genomic_DNA"/>
</dbReference>
<proteinExistence type="predicted"/>
<evidence type="ECO:0000256" key="3">
    <source>
        <dbReference type="SAM" id="MobiDB-lite"/>
    </source>
</evidence>
<dbReference type="GO" id="GO:0006396">
    <property type="term" value="P:RNA processing"/>
    <property type="evidence" value="ECO:0007669"/>
    <property type="project" value="TreeGrafter"/>
</dbReference>
<gene>
    <name evidence="5" type="ORF">BGW36DRAFT_75588</name>
</gene>
<reference evidence="5" key="1">
    <citation type="submission" date="2021-12" db="EMBL/GenBank/DDBJ databases">
        <title>Convergent genome expansion in fungi linked to evolution of root-endophyte symbiosis.</title>
        <authorList>
            <consortium name="DOE Joint Genome Institute"/>
            <person name="Ke Y.-H."/>
            <person name="Bonito G."/>
            <person name="Liao H.-L."/>
            <person name="Looney B."/>
            <person name="Rojas-Flechas A."/>
            <person name="Nash J."/>
            <person name="Hameed K."/>
            <person name="Schadt C."/>
            <person name="Martin F."/>
            <person name="Crous P.W."/>
            <person name="Miettinen O."/>
            <person name="Magnuson J.K."/>
            <person name="Labbe J."/>
            <person name="Jacobson D."/>
            <person name="Doktycz M.J."/>
            <person name="Veneault-Fourrey C."/>
            <person name="Kuo A."/>
            <person name="Mondo S."/>
            <person name="Calhoun S."/>
            <person name="Riley R."/>
            <person name="Ohm R."/>
            <person name="LaButti K."/>
            <person name="Andreopoulos B."/>
            <person name="Pangilinan J."/>
            <person name="Nolan M."/>
            <person name="Tritt A."/>
            <person name="Clum A."/>
            <person name="Lipzen A."/>
            <person name="Daum C."/>
            <person name="Barry K."/>
            <person name="Grigoriev I.V."/>
            <person name="Vilgalys R."/>
        </authorList>
    </citation>
    <scope>NUCLEOTIDE SEQUENCE</scope>
    <source>
        <strain evidence="5">PMI_201</strain>
    </source>
</reference>
<dbReference type="AlphaFoldDB" id="A0AAD4PSV8"/>
<evidence type="ECO:0000313" key="6">
    <source>
        <dbReference type="Proteomes" id="UP001201262"/>
    </source>
</evidence>
<dbReference type="RefSeq" id="XP_046066067.1">
    <property type="nucleotide sequence ID" value="XM_046222561.1"/>
</dbReference>
<comment type="subcellular location">
    <subcellularLocation>
        <location evidence="1">Nucleus</location>
        <location evidence="1">Nucleolus</location>
    </subcellularLocation>
</comment>
<sequence>MPHTSSKDDLNDDSLIQQLLNEAEARLQSASPVEKSLTSAASQHVENHANARLPELASGGSLTSYVHRDGEISAMYPTLISIPSEGSYSLALNQPAKKEKQDDAGGDWFNLPKTQITPELKREFQLLRMRNVLDPKRHYKKENGKANTPQYSQVGTIIEGPTEFFKSRVVKKDRKKTFAEEAIATENESGRFKAKYNQIQESKKSGKKSYYNSLRAKRRR</sequence>
<feature type="region of interest" description="Disordered" evidence="3">
    <location>
        <begin position="189"/>
        <end position="220"/>
    </location>
</feature>
<evidence type="ECO:0000313" key="5">
    <source>
        <dbReference type="EMBL" id="KAH8689713.1"/>
    </source>
</evidence>
<evidence type="ECO:0000256" key="2">
    <source>
        <dbReference type="ARBA" id="ARBA00023242"/>
    </source>
</evidence>
<evidence type="ECO:0000259" key="4">
    <source>
        <dbReference type="Pfam" id="PF08698"/>
    </source>
</evidence>
<dbReference type="GO" id="GO:0003723">
    <property type="term" value="F:RNA binding"/>
    <property type="evidence" value="ECO:0007669"/>
    <property type="project" value="TreeGrafter"/>
</dbReference>
<comment type="caution">
    <text evidence="5">The sequence shown here is derived from an EMBL/GenBank/DDBJ whole genome shotgun (WGS) entry which is preliminary data.</text>
</comment>
<keyword evidence="2" id="KW-0539">Nucleus</keyword>